<reference evidence="2 3" key="1">
    <citation type="submission" date="2019-05" db="EMBL/GenBank/DDBJ databases">
        <authorList>
            <person name="Zhou X."/>
        </authorList>
    </citation>
    <scope>NUCLEOTIDE SEQUENCE [LARGE SCALE GENOMIC DNA]</scope>
    <source>
        <strain evidence="2 3">DSM 432</strain>
    </source>
</reference>
<evidence type="ECO:0000256" key="1">
    <source>
        <dbReference type="SAM" id="Phobius"/>
    </source>
</evidence>
<feature type="transmembrane region" description="Helical" evidence="1">
    <location>
        <begin position="144"/>
        <end position="166"/>
    </location>
</feature>
<protein>
    <submittedName>
        <fullName evidence="2">Uncharacterized protein</fullName>
    </submittedName>
</protein>
<comment type="caution">
    <text evidence="2">The sequence shown here is derived from an EMBL/GenBank/DDBJ whole genome shotgun (WGS) entry which is preliminary data.</text>
</comment>
<dbReference type="GeneID" id="95776255"/>
<sequence>MNIALEAVLRALGLFYVLSGVLVVRSLAVSAMADATYSAIVGTPTHPAERAREIWLAAGSVLIGVGGLALVLLLDVAAVLFILGAIQQLAYLGFIAPRYFDPHDEPDAGGRAKTWNAAIVYVVATALVAAAARGGVLRPWLDAPVWLLVAAGVAIVAGVVWTVRALSVRGSVGKAE</sequence>
<keyword evidence="1" id="KW-1133">Transmembrane helix</keyword>
<feature type="transmembrane region" description="Helical" evidence="1">
    <location>
        <begin position="112"/>
        <end position="132"/>
    </location>
</feature>
<dbReference type="Proteomes" id="UP000305131">
    <property type="component" value="Unassembled WGS sequence"/>
</dbReference>
<organism evidence="2 3">
    <name type="scientific">Xanthobacter autotrophicus</name>
    <dbReference type="NCBI Taxonomy" id="280"/>
    <lineage>
        <taxon>Bacteria</taxon>
        <taxon>Pseudomonadati</taxon>
        <taxon>Pseudomonadota</taxon>
        <taxon>Alphaproteobacteria</taxon>
        <taxon>Hyphomicrobiales</taxon>
        <taxon>Xanthobacteraceae</taxon>
        <taxon>Xanthobacter</taxon>
    </lineage>
</organism>
<dbReference type="AlphaFoldDB" id="A0A6C1KR27"/>
<dbReference type="RefSeq" id="WP_138401744.1">
    <property type="nucleotide sequence ID" value="NZ_JBAFVI010000019.1"/>
</dbReference>
<feature type="transmembrane region" description="Helical" evidence="1">
    <location>
        <begin position="54"/>
        <end position="74"/>
    </location>
</feature>
<gene>
    <name evidence="2" type="ORF">FBQ73_22620</name>
</gene>
<feature type="transmembrane region" description="Helical" evidence="1">
    <location>
        <begin position="80"/>
        <end position="100"/>
    </location>
</feature>
<dbReference type="EMBL" id="VAUP01000042">
    <property type="protein sequence ID" value="TLX40833.1"/>
    <property type="molecule type" value="Genomic_DNA"/>
</dbReference>
<name>A0A6C1KR27_XANAU</name>
<evidence type="ECO:0000313" key="3">
    <source>
        <dbReference type="Proteomes" id="UP000305131"/>
    </source>
</evidence>
<keyword evidence="1" id="KW-0812">Transmembrane</keyword>
<proteinExistence type="predicted"/>
<accession>A0A6C1KR27</accession>
<evidence type="ECO:0000313" key="2">
    <source>
        <dbReference type="EMBL" id="TLX40833.1"/>
    </source>
</evidence>
<dbReference type="OrthoDB" id="8448837at2"/>
<feature type="transmembrane region" description="Helical" evidence="1">
    <location>
        <begin position="12"/>
        <end position="33"/>
    </location>
</feature>
<keyword evidence="1" id="KW-0472">Membrane</keyword>